<gene>
    <name evidence="2" type="primary">gpmA</name>
    <name evidence="2" type="ORF">SPSYN_02264</name>
</gene>
<comment type="caution">
    <text evidence="2">The sequence shown here is derived from an EMBL/GenBank/DDBJ whole genome shotgun (WGS) entry which is preliminary data.</text>
</comment>
<evidence type="ECO:0000256" key="1">
    <source>
        <dbReference type="PIRSR" id="PIRSR613078-2"/>
    </source>
</evidence>
<sequence>MGCRLYLIRHDETSWNKETRFQGQVDIPLNERGIEQAKR</sequence>
<keyword evidence="2" id="KW-0413">Isomerase</keyword>
<name>A0A9D2WPD6_9FIRM</name>
<keyword evidence="3" id="KW-1185">Reference proteome</keyword>
<dbReference type="EC" id="5.4.2.11" evidence="2"/>
<feature type="binding site" evidence="1">
    <location>
        <begin position="9"/>
        <end position="16"/>
    </location>
    <ligand>
        <name>substrate</name>
    </ligand>
</feature>
<dbReference type="Gene3D" id="3.40.50.1240">
    <property type="entry name" value="Phosphoglycerate mutase-like"/>
    <property type="match status" value="1"/>
</dbReference>
<dbReference type="OrthoDB" id="9781415at2"/>
<dbReference type="GO" id="GO:0004619">
    <property type="term" value="F:phosphoglycerate mutase activity"/>
    <property type="evidence" value="ECO:0007669"/>
    <property type="project" value="UniProtKB-EC"/>
</dbReference>
<dbReference type="AlphaFoldDB" id="A0A9D2WPD6"/>
<proteinExistence type="predicted"/>
<protein>
    <submittedName>
        <fullName evidence="2">2,3-bisphosphoglycerate-dependent phosphoglycerate mutase</fullName>
        <ecNumber evidence="2">5.4.2.11</ecNumber>
    </submittedName>
</protein>
<evidence type="ECO:0000313" key="2">
    <source>
        <dbReference type="EMBL" id="KAF1084486.1"/>
    </source>
</evidence>
<dbReference type="InterPro" id="IPR013078">
    <property type="entry name" value="His_Pase_superF_clade-1"/>
</dbReference>
<dbReference type="SUPFAM" id="SSF53254">
    <property type="entry name" value="Phosphoglycerate mutase-like"/>
    <property type="match status" value="1"/>
</dbReference>
<dbReference type="Proteomes" id="UP000798488">
    <property type="component" value="Unassembled WGS sequence"/>
</dbReference>
<dbReference type="EMBL" id="LSRS01000005">
    <property type="protein sequence ID" value="KAF1084486.1"/>
    <property type="molecule type" value="Genomic_DNA"/>
</dbReference>
<dbReference type="CDD" id="cd07067">
    <property type="entry name" value="HP_PGM_like"/>
    <property type="match status" value="1"/>
</dbReference>
<dbReference type="InterPro" id="IPR029033">
    <property type="entry name" value="His_PPase_superfam"/>
</dbReference>
<organism evidence="2 3">
    <name type="scientific">Sporotomaculum syntrophicum</name>
    <dbReference type="NCBI Taxonomy" id="182264"/>
    <lineage>
        <taxon>Bacteria</taxon>
        <taxon>Bacillati</taxon>
        <taxon>Bacillota</taxon>
        <taxon>Clostridia</taxon>
        <taxon>Eubacteriales</taxon>
        <taxon>Desulfallaceae</taxon>
        <taxon>Sporotomaculum</taxon>
    </lineage>
</organism>
<evidence type="ECO:0000313" key="3">
    <source>
        <dbReference type="Proteomes" id="UP000798488"/>
    </source>
</evidence>
<reference evidence="2" key="1">
    <citation type="submission" date="2016-02" db="EMBL/GenBank/DDBJ databases">
        <title>Draft Genome Sequence of Sporotomaculum syntrophicum Strain FB, a Syntrophic Benzoate Degrader.</title>
        <authorList>
            <person name="Nobu M.K."/>
            <person name="Narihiro T."/>
            <person name="Qiu Y.-L."/>
            <person name="Ohashi A."/>
            <person name="Liu W.-T."/>
            <person name="Yuji S."/>
        </authorList>
    </citation>
    <scope>NUCLEOTIDE SEQUENCE</scope>
    <source>
        <strain evidence="2">FB</strain>
    </source>
</reference>
<accession>A0A9D2WPD6</accession>
<dbReference type="Pfam" id="PF00300">
    <property type="entry name" value="His_Phos_1"/>
    <property type="match status" value="1"/>
</dbReference>